<dbReference type="OrthoDB" id="1448583at2"/>
<evidence type="ECO:0000313" key="2">
    <source>
        <dbReference type="Proteomes" id="UP000036923"/>
    </source>
</evidence>
<dbReference type="Proteomes" id="UP000036923">
    <property type="component" value="Unassembled WGS sequence"/>
</dbReference>
<evidence type="ECO:0000313" key="1">
    <source>
        <dbReference type="EMBL" id="KNY25529.1"/>
    </source>
</evidence>
<organism evidence="1 2">
    <name type="scientific">Pseudobacteroides cellulosolvens ATCC 35603 = DSM 2933</name>
    <dbReference type="NCBI Taxonomy" id="398512"/>
    <lineage>
        <taxon>Bacteria</taxon>
        <taxon>Bacillati</taxon>
        <taxon>Bacillota</taxon>
        <taxon>Clostridia</taxon>
        <taxon>Eubacteriales</taxon>
        <taxon>Oscillospiraceae</taxon>
        <taxon>Pseudobacteroides</taxon>
    </lineage>
</organism>
<sequence length="162" mass="18691">MGYYVRAFCTSDRVPTIKEIFDWAASQGYKLGVSDNFKDIDMKSNNWERVDILYKAGKLPILSEINRDEGTDNCLMREEIEEFKERLSEVRGLLNIKKKKVETHLANTRYIVANELPISNIDDDGYNANYIFLKYFVVHCGGMIQANGEGFYEGDKLIIKID</sequence>
<dbReference type="STRING" id="398512.Bccel_0789"/>
<dbReference type="eggNOG" id="ENOG502ZK04">
    <property type="taxonomic scope" value="Bacteria"/>
</dbReference>
<dbReference type="AlphaFoldDB" id="A0A0L6JIG3"/>
<gene>
    <name evidence="1" type="ORF">Bccel_0789</name>
</gene>
<dbReference type="RefSeq" id="WP_036941117.1">
    <property type="nucleotide sequence ID" value="NZ_JQKC01000014.1"/>
</dbReference>
<dbReference type="EMBL" id="LGTC01000001">
    <property type="protein sequence ID" value="KNY25529.1"/>
    <property type="molecule type" value="Genomic_DNA"/>
</dbReference>
<reference evidence="2" key="1">
    <citation type="submission" date="2015-07" db="EMBL/GenBank/DDBJ databases">
        <title>Near-Complete Genome Sequence of the Cellulolytic Bacterium Bacteroides (Pseudobacteroides) cellulosolvens ATCC 35603.</title>
        <authorList>
            <person name="Dassa B."/>
            <person name="Utturkar S.M."/>
            <person name="Klingeman D.M."/>
            <person name="Hurt R.A."/>
            <person name="Keller M."/>
            <person name="Xu J."/>
            <person name="Reddy Y.H.K."/>
            <person name="Borovok I."/>
            <person name="Grinberg I.R."/>
            <person name="Lamed R."/>
            <person name="Zhivin O."/>
            <person name="Bayer E.A."/>
            <person name="Brown S.D."/>
        </authorList>
    </citation>
    <scope>NUCLEOTIDE SEQUENCE [LARGE SCALE GENOMIC DNA]</scope>
    <source>
        <strain evidence="2">DSM 2933</strain>
    </source>
</reference>
<name>A0A0L6JIG3_9FIRM</name>
<protein>
    <submittedName>
        <fullName evidence="1">Uncharacterized protein</fullName>
    </submittedName>
</protein>
<accession>A0A0L6JIG3</accession>
<proteinExistence type="predicted"/>
<keyword evidence="2" id="KW-1185">Reference proteome</keyword>
<comment type="caution">
    <text evidence="1">The sequence shown here is derived from an EMBL/GenBank/DDBJ whole genome shotgun (WGS) entry which is preliminary data.</text>
</comment>